<dbReference type="RefSeq" id="WP_152516762.1">
    <property type="nucleotide sequence ID" value="NZ_AP022570.1"/>
</dbReference>
<dbReference type="AlphaFoldDB" id="A0A6N4V9X8"/>
<accession>A0A6N4V9X8</accession>
<evidence type="ECO:0000256" key="1">
    <source>
        <dbReference type="SAM" id="MobiDB-lite"/>
    </source>
</evidence>
<proteinExistence type="predicted"/>
<organism evidence="2 3">
    <name type="scientific">Mycolicibacterium poriferae</name>
    <dbReference type="NCBI Taxonomy" id="39694"/>
    <lineage>
        <taxon>Bacteria</taxon>
        <taxon>Bacillati</taxon>
        <taxon>Actinomycetota</taxon>
        <taxon>Actinomycetes</taxon>
        <taxon>Mycobacteriales</taxon>
        <taxon>Mycobacteriaceae</taxon>
        <taxon>Mycolicibacterium</taxon>
    </lineage>
</organism>
<protein>
    <recommendedName>
        <fullName evidence="4">DUF1641 domain-containing protein</fullName>
    </recommendedName>
</protein>
<dbReference type="InterPro" id="IPR012440">
    <property type="entry name" value="DUF1641"/>
</dbReference>
<dbReference type="EMBL" id="AP022570">
    <property type="protein sequence ID" value="BBX51655.1"/>
    <property type="molecule type" value="Genomic_DNA"/>
</dbReference>
<gene>
    <name evidence="2" type="ORF">MPOR_26810</name>
</gene>
<dbReference type="PANTHER" id="PTHR39180:SF2">
    <property type="entry name" value="DUF1641 DOMAIN-CONTAINING PROTEIN"/>
    <property type="match status" value="1"/>
</dbReference>
<dbReference type="Proteomes" id="UP000466785">
    <property type="component" value="Chromosome"/>
</dbReference>
<reference evidence="2 3" key="1">
    <citation type="journal article" date="2019" name="Emerg. Microbes Infect.">
        <title>Comprehensive subspecies identification of 175 nontuberculous mycobacteria species based on 7547 genomic profiles.</title>
        <authorList>
            <person name="Matsumoto Y."/>
            <person name="Kinjo T."/>
            <person name="Motooka D."/>
            <person name="Nabeya D."/>
            <person name="Jung N."/>
            <person name="Uechi K."/>
            <person name="Horii T."/>
            <person name="Iida T."/>
            <person name="Fujita J."/>
            <person name="Nakamura S."/>
        </authorList>
    </citation>
    <scope>NUCLEOTIDE SEQUENCE [LARGE SCALE GENOMIC DNA]</scope>
    <source>
        <strain evidence="2 3">JCM 12603</strain>
    </source>
</reference>
<dbReference type="KEGG" id="mpof:MPOR_26810"/>
<evidence type="ECO:0000313" key="2">
    <source>
        <dbReference type="EMBL" id="BBX51655.1"/>
    </source>
</evidence>
<dbReference type="PANTHER" id="PTHR39180">
    <property type="match status" value="1"/>
</dbReference>
<feature type="compositionally biased region" description="Polar residues" evidence="1">
    <location>
        <begin position="1"/>
        <end position="11"/>
    </location>
</feature>
<dbReference type="Pfam" id="PF07849">
    <property type="entry name" value="DUF1641"/>
    <property type="match status" value="1"/>
</dbReference>
<evidence type="ECO:0008006" key="4">
    <source>
        <dbReference type="Google" id="ProtNLM"/>
    </source>
</evidence>
<feature type="region of interest" description="Disordered" evidence="1">
    <location>
        <begin position="1"/>
        <end position="26"/>
    </location>
</feature>
<keyword evidence="3" id="KW-1185">Reference proteome</keyword>
<sequence length="186" mass="19004">MGASGQATTPVLDSVNGAGPADAVRDRLDDPRVAEALTTLLDHADLLAVLVSGLDGFVRRGDDITANLTSAWGELSGSSEQIPGLAALREVDLTELSASLAVLTGGLVKATPAINTLLSSSLTDPRGAEVVAALGDALVSARSSVPAPPRGLRGLWSTLRGAAKDPDVTRGLAYLIEVARVFGRKV</sequence>
<evidence type="ECO:0000313" key="3">
    <source>
        <dbReference type="Proteomes" id="UP000466785"/>
    </source>
</evidence>
<name>A0A6N4V9X8_9MYCO</name>